<feature type="domain" description="SH3" evidence="4">
    <location>
        <begin position="458"/>
        <end position="521"/>
    </location>
</feature>
<reference evidence="5" key="1">
    <citation type="submission" date="2021-11" db="EMBL/GenBank/DDBJ databases">
        <authorList>
            <consortium name="Genoscope - CEA"/>
            <person name="William W."/>
        </authorList>
    </citation>
    <scope>NUCLEOTIDE SEQUENCE</scope>
</reference>
<keyword evidence="6" id="KW-1185">Reference proteome</keyword>
<sequence>MPLFRWGSATKGSHQCATCGARLKSKNRFCPACGAARADEDDTPSAPSAPPWTRGDVGALRSALDAFERDERAMCRRGLWLEKGDVARKAVVKVFALGAGARVDGGQRTKSIASAIDAGDPHAVLDAVAALLRSRAPLIPVDKRAACISAATDTDAAAGAQALDALLAGLASLHHQVLERLALHLGRLVRRQRLNGASWRGLALMVAPLVFGRGCASSADEAMRATVACERLLRVVNAAAGGPASPPRPSPAALRRRALADAAVAEATRQAAAPSDEEPARRRVSFESPVRREVAVMAAAPVAVAAAAKKHHHAAWKKPKPPPPPPRSKDASFDAKLSKIREAIAARETQQQPAPAPPTLRREVAVAHAPPATPVAPAKRQHHEKQPATSSGTHKPTGRMQRRAAREVPPDPAPVAAPAPPPEPVATPPSAPPEPKPVATPPAPVRTLPTSSATEKRRGFRRCRVVHDFAAEHESELSVAAGDVVLVRAACLKKWDEWVFAREVDGGGEGYVPHQYVRELL</sequence>
<dbReference type="Pfam" id="PF07653">
    <property type="entry name" value="SH3_2"/>
    <property type="match status" value="1"/>
</dbReference>
<dbReference type="SMART" id="SM00326">
    <property type="entry name" value="SH3"/>
    <property type="match status" value="1"/>
</dbReference>
<dbReference type="Gene3D" id="2.30.30.40">
    <property type="entry name" value="SH3 Domains"/>
    <property type="match status" value="1"/>
</dbReference>
<gene>
    <name evidence="5" type="ORF">PECAL_2P20230</name>
</gene>
<feature type="region of interest" description="Disordered" evidence="3">
    <location>
        <begin position="309"/>
        <end position="333"/>
    </location>
</feature>
<feature type="region of interest" description="Disordered" evidence="3">
    <location>
        <begin position="373"/>
        <end position="458"/>
    </location>
</feature>
<dbReference type="InterPro" id="IPR008936">
    <property type="entry name" value="Rho_GTPase_activation_prot"/>
</dbReference>
<evidence type="ECO:0000256" key="2">
    <source>
        <dbReference type="PROSITE-ProRule" id="PRU00192"/>
    </source>
</evidence>
<dbReference type="Proteomes" id="UP000789595">
    <property type="component" value="Unassembled WGS sequence"/>
</dbReference>
<name>A0A8J2SKW8_9STRA</name>
<evidence type="ECO:0000256" key="1">
    <source>
        <dbReference type="ARBA" id="ARBA00022443"/>
    </source>
</evidence>
<dbReference type="InterPro" id="IPR000198">
    <property type="entry name" value="RhoGAP_dom"/>
</dbReference>
<dbReference type="GO" id="GO:0007165">
    <property type="term" value="P:signal transduction"/>
    <property type="evidence" value="ECO:0007669"/>
    <property type="project" value="InterPro"/>
</dbReference>
<dbReference type="Gene3D" id="1.10.555.10">
    <property type="entry name" value="Rho GTPase activation protein"/>
    <property type="match status" value="1"/>
</dbReference>
<dbReference type="InterPro" id="IPR001452">
    <property type="entry name" value="SH3_domain"/>
</dbReference>
<dbReference type="OrthoDB" id="79452at2759"/>
<feature type="region of interest" description="Disordered" evidence="3">
    <location>
        <begin position="35"/>
        <end position="54"/>
    </location>
</feature>
<dbReference type="Pfam" id="PF00620">
    <property type="entry name" value="RhoGAP"/>
    <property type="match status" value="1"/>
</dbReference>
<dbReference type="InterPro" id="IPR036028">
    <property type="entry name" value="SH3-like_dom_sf"/>
</dbReference>
<dbReference type="AlphaFoldDB" id="A0A8J2SKW8"/>
<evidence type="ECO:0000256" key="3">
    <source>
        <dbReference type="SAM" id="MobiDB-lite"/>
    </source>
</evidence>
<protein>
    <recommendedName>
        <fullName evidence="4">SH3 domain-containing protein</fullName>
    </recommendedName>
</protein>
<dbReference type="EMBL" id="CAKKNE010000002">
    <property type="protein sequence ID" value="CAH0368922.1"/>
    <property type="molecule type" value="Genomic_DNA"/>
</dbReference>
<dbReference type="CDD" id="cd00174">
    <property type="entry name" value="SH3"/>
    <property type="match status" value="1"/>
</dbReference>
<feature type="compositionally biased region" description="Pro residues" evidence="3">
    <location>
        <begin position="410"/>
        <end position="444"/>
    </location>
</feature>
<proteinExistence type="predicted"/>
<evidence type="ECO:0000313" key="6">
    <source>
        <dbReference type="Proteomes" id="UP000789595"/>
    </source>
</evidence>
<accession>A0A8J2SKW8</accession>
<keyword evidence="1 2" id="KW-0728">SH3 domain</keyword>
<dbReference type="PROSITE" id="PS50002">
    <property type="entry name" value="SH3"/>
    <property type="match status" value="1"/>
</dbReference>
<evidence type="ECO:0000313" key="5">
    <source>
        <dbReference type="EMBL" id="CAH0368922.1"/>
    </source>
</evidence>
<dbReference type="SUPFAM" id="SSF50044">
    <property type="entry name" value="SH3-domain"/>
    <property type="match status" value="1"/>
</dbReference>
<organism evidence="5 6">
    <name type="scientific">Pelagomonas calceolata</name>
    <dbReference type="NCBI Taxonomy" id="35677"/>
    <lineage>
        <taxon>Eukaryota</taxon>
        <taxon>Sar</taxon>
        <taxon>Stramenopiles</taxon>
        <taxon>Ochrophyta</taxon>
        <taxon>Pelagophyceae</taxon>
        <taxon>Pelagomonadales</taxon>
        <taxon>Pelagomonadaceae</taxon>
        <taxon>Pelagomonas</taxon>
    </lineage>
</organism>
<comment type="caution">
    <text evidence="5">The sequence shown here is derived from an EMBL/GenBank/DDBJ whole genome shotgun (WGS) entry which is preliminary data.</text>
</comment>
<evidence type="ECO:0000259" key="4">
    <source>
        <dbReference type="PROSITE" id="PS50002"/>
    </source>
</evidence>
<feature type="compositionally biased region" description="Basic residues" evidence="3">
    <location>
        <begin position="309"/>
        <end position="320"/>
    </location>
</feature>
<dbReference type="SUPFAM" id="SSF48350">
    <property type="entry name" value="GTPase activation domain, GAP"/>
    <property type="match status" value="1"/>
</dbReference>